<dbReference type="CDD" id="cd19867">
    <property type="entry name" value="DSRM_DGCR8_rpt1"/>
    <property type="match status" value="1"/>
</dbReference>
<protein>
    <recommendedName>
        <fullName evidence="7">Pasha</fullName>
    </recommendedName>
</protein>
<dbReference type="GO" id="GO:0031053">
    <property type="term" value="P:primary miRNA processing"/>
    <property type="evidence" value="ECO:0007669"/>
    <property type="project" value="InterPro"/>
</dbReference>
<dbReference type="PROSITE" id="PS50137">
    <property type="entry name" value="DS_RBD"/>
    <property type="match status" value="1"/>
</dbReference>
<dbReference type="InterPro" id="IPR040375">
    <property type="entry name" value="DGCR8"/>
</dbReference>
<evidence type="ECO:0000313" key="5">
    <source>
        <dbReference type="EMBL" id="KAF2883022.1"/>
    </source>
</evidence>
<dbReference type="Gene3D" id="3.30.160.590">
    <property type="match status" value="1"/>
</dbReference>
<evidence type="ECO:0000313" key="6">
    <source>
        <dbReference type="Proteomes" id="UP000801492"/>
    </source>
</evidence>
<dbReference type="PROSITE" id="PS50020">
    <property type="entry name" value="WW_DOMAIN_2"/>
    <property type="match status" value="1"/>
</dbReference>
<dbReference type="InterPro" id="IPR014720">
    <property type="entry name" value="dsRBD_dom"/>
</dbReference>
<evidence type="ECO:0000259" key="4">
    <source>
        <dbReference type="PROSITE" id="PS50137"/>
    </source>
</evidence>
<evidence type="ECO:0000256" key="1">
    <source>
        <dbReference type="PROSITE-ProRule" id="PRU00266"/>
    </source>
</evidence>
<comment type="caution">
    <text evidence="5">The sequence shown here is derived from an EMBL/GenBank/DDBJ whole genome shotgun (WGS) entry which is preliminary data.</text>
</comment>
<dbReference type="GO" id="GO:0070877">
    <property type="term" value="C:microprocessor complex"/>
    <property type="evidence" value="ECO:0007669"/>
    <property type="project" value="InterPro"/>
</dbReference>
<dbReference type="OrthoDB" id="112668at2759"/>
<dbReference type="FunFam" id="3.30.160.20:FF:000021">
    <property type="entry name" value="Microprocessor complex subunit DGCR8"/>
    <property type="match status" value="1"/>
</dbReference>
<dbReference type="GO" id="GO:0042802">
    <property type="term" value="F:identical protein binding"/>
    <property type="evidence" value="ECO:0007669"/>
    <property type="project" value="InterPro"/>
</dbReference>
<gene>
    <name evidence="5" type="ORF">ILUMI_23160</name>
</gene>
<keyword evidence="1" id="KW-0694">RNA-binding</keyword>
<dbReference type="PANTHER" id="PTHR13482">
    <property type="entry name" value="MICRORNA PROCESSOR COMPLEX SUBUNIT DGCR8"/>
    <property type="match status" value="1"/>
</dbReference>
<dbReference type="Proteomes" id="UP000801492">
    <property type="component" value="Unassembled WGS sequence"/>
</dbReference>
<dbReference type="AlphaFoldDB" id="A0A8K0CD03"/>
<feature type="compositionally biased region" description="Basic and acidic residues" evidence="2">
    <location>
        <begin position="1"/>
        <end position="14"/>
    </location>
</feature>
<feature type="domain" description="DRBM" evidence="4">
    <location>
        <begin position="238"/>
        <end position="305"/>
    </location>
</feature>
<dbReference type="Gene3D" id="3.30.160.20">
    <property type="match status" value="2"/>
</dbReference>
<feature type="domain" description="WW" evidence="3">
    <location>
        <begin position="86"/>
        <end position="119"/>
    </location>
</feature>
<name>A0A8K0CD03_IGNLU</name>
<dbReference type="Gene3D" id="2.20.70.10">
    <property type="match status" value="1"/>
</dbReference>
<dbReference type="GO" id="GO:0003725">
    <property type="term" value="F:double-stranded RNA binding"/>
    <property type="evidence" value="ECO:0007669"/>
    <property type="project" value="TreeGrafter"/>
</dbReference>
<evidence type="ECO:0008006" key="7">
    <source>
        <dbReference type="Google" id="ProtNLM"/>
    </source>
</evidence>
<evidence type="ECO:0000259" key="3">
    <source>
        <dbReference type="PROSITE" id="PS50020"/>
    </source>
</evidence>
<dbReference type="CDD" id="cd19868">
    <property type="entry name" value="DSRM_DGCR8_rpt2"/>
    <property type="match status" value="1"/>
</dbReference>
<proteinExistence type="predicted"/>
<accession>A0A8K0CD03</accession>
<evidence type="ECO:0000256" key="2">
    <source>
        <dbReference type="SAM" id="MobiDB-lite"/>
    </source>
</evidence>
<organism evidence="5 6">
    <name type="scientific">Ignelater luminosus</name>
    <name type="common">Cucubano</name>
    <name type="synonym">Pyrophorus luminosus</name>
    <dbReference type="NCBI Taxonomy" id="2038154"/>
    <lineage>
        <taxon>Eukaryota</taxon>
        <taxon>Metazoa</taxon>
        <taxon>Ecdysozoa</taxon>
        <taxon>Arthropoda</taxon>
        <taxon>Hexapoda</taxon>
        <taxon>Insecta</taxon>
        <taxon>Pterygota</taxon>
        <taxon>Neoptera</taxon>
        <taxon>Endopterygota</taxon>
        <taxon>Coleoptera</taxon>
        <taxon>Polyphaga</taxon>
        <taxon>Elateriformia</taxon>
        <taxon>Elateroidea</taxon>
        <taxon>Elateridae</taxon>
        <taxon>Agrypninae</taxon>
        <taxon>Pyrophorini</taxon>
        <taxon>Ignelater</taxon>
    </lineage>
</organism>
<dbReference type="EMBL" id="VTPC01090570">
    <property type="protein sequence ID" value="KAF2883022.1"/>
    <property type="molecule type" value="Genomic_DNA"/>
</dbReference>
<dbReference type="Pfam" id="PF00035">
    <property type="entry name" value="dsrm"/>
    <property type="match status" value="1"/>
</dbReference>
<dbReference type="GO" id="GO:0020037">
    <property type="term" value="F:heme binding"/>
    <property type="evidence" value="ECO:0007669"/>
    <property type="project" value="InterPro"/>
</dbReference>
<reference evidence="5" key="1">
    <citation type="submission" date="2019-08" db="EMBL/GenBank/DDBJ databases">
        <title>The genome of the North American firefly Photinus pyralis.</title>
        <authorList>
            <consortium name="Photinus pyralis genome working group"/>
            <person name="Fallon T.R."/>
            <person name="Sander Lower S.E."/>
            <person name="Weng J.-K."/>
        </authorList>
    </citation>
    <scope>NUCLEOTIDE SEQUENCE</scope>
    <source>
        <strain evidence="5">TRF0915ILg1</strain>
        <tissue evidence="5">Whole body</tissue>
    </source>
</reference>
<dbReference type="PANTHER" id="PTHR13482:SF3">
    <property type="entry name" value="MICROPROCESSOR COMPLEX SUBUNIT DGCR8"/>
    <property type="match status" value="1"/>
</dbReference>
<dbReference type="SUPFAM" id="SSF54768">
    <property type="entry name" value="dsRNA-binding domain-like"/>
    <property type="match status" value="1"/>
</dbReference>
<dbReference type="SMART" id="SM00358">
    <property type="entry name" value="DSRM"/>
    <property type="match status" value="2"/>
</dbReference>
<feature type="region of interest" description="Disordered" evidence="2">
    <location>
        <begin position="1"/>
        <end position="24"/>
    </location>
</feature>
<dbReference type="GO" id="GO:0070878">
    <property type="term" value="F:primary miRNA binding"/>
    <property type="evidence" value="ECO:0007669"/>
    <property type="project" value="TreeGrafter"/>
</dbReference>
<keyword evidence="6" id="KW-1185">Reference proteome</keyword>
<dbReference type="InterPro" id="IPR001202">
    <property type="entry name" value="WW_dom"/>
</dbReference>
<sequence>MENKVEDYKKKNISADDNSGSEGELYVVDEIEDQADSDMSNEEMKTFDEACSSTKYFPEEADMECQDEEVEDIEYKVLIEKSKNQSTLPDGWIQVIHESGMPIYMHTSTKVCTMAKPYALGSNSARRHQVPEVAIPCLNYQRALNRDTQAETTEEQAAYDLEPAELHEYCKTVFGFNAIKVKKFRSWAQRNRYEKRKKIRALFLSNSKQLIFVTVCKNEKSTLHRTRRNYVINPSGKSYISILQEYIQAAMGIQPIYKFTEVEPITSPYAATVFINDMQYGTGYGTSKKKAKQEAAEVTLEVLIPNMRSKIVSDSKTSSYMNNTQDDLSFLDQIKIRDPQVAEYCSKIDEPLPYKILQTCLKRNSNLGSIQVSYQENDLETNLYEYTITVTNHTSTVLCKNKQDGKQRAAQGILQELHPFIEHWGAMLRLYGNRSQKFLKDKELGPLNEEQLIINSNQPRPHLLSQLQSEFAKLKDKSDAEKCNTEECPIKDGNTNSTL</sequence>